<reference evidence="1 2" key="2">
    <citation type="submission" date="2019-01" db="EMBL/GenBank/DDBJ databases">
        <title>A chromosome length genome reference of the Java medaka (oryzias javanicus).</title>
        <authorList>
            <person name="Herpin A."/>
            <person name="Takehana Y."/>
            <person name="Naruse K."/>
            <person name="Ansai S."/>
            <person name="Kawaguchi M."/>
        </authorList>
    </citation>
    <scope>NUCLEOTIDE SEQUENCE [LARGE SCALE GENOMIC DNA]</scope>
    <source>
        <strain evidence="1">RS831</strain>
        <tissue evidence="1">Whole body</tissue>
    </source>
</reference>
<keyword evidence="2" id="KW-1185">Reference proteome</keyword>
<sequence>MGTMSISSPCLARLQSVCCSESEAGVQMLQHVQQGNVEPSRKVTPPSSLAKDGLALWPSQMISSCRGSTACCSRLRRKLQSRSLS</sequence>
<dbReference type="Proteomes" id="UP000283210">
    <property type="component" value="Chromosome 15"/>
</dbReference>
<accession>A0A3S2NZX3</accession>
<evidence type="ECO:0000313" key="1">
    <source>
        <dbReference type="EMBL" id="RVE63320.1"/>
    </source>
</evidence>
<proteinExistence type="predicted"/>
<organism evidence="1 2">
    <name type="scientific">Oryzias javanicus</name>
    <name type="common">Javanese ricefish</name>
    <name type="synonym">Aplocheilus javanicus</name>
    <dbReference type="NCBI Taxonomy" id="123683"/>
    <lineage>
        <taxon>Eukaryota</taxon>
        <taxon>Metazoa</taxon>
        <taxon>Chordata</taxon>
        <taxon>Craniata</taxon>
        <taxon>Vertebrata</taxon>
        <taxon>Euteleostomi</taxon>
        <taxon>Actinopterygii</taxon>
        <taxon>Neopterygii</taxon>
        <taxon>Teleostei</taxon>
        <taxon>Neoteleostei</taxon>
        <taxon>Acanthomorphata</taxon>
        <taxon>Ovalentaria</taxon>
        <taxon>Atherinomorphae</taxon>
        <taxon>Beloniformes</taxon>
        <taxon>Adrianichthyidae</taxon>
        <taxon>Oryziinae</taxon>
        <taxon>Oryzias</taxon>
    </lineage>
</organism>
<gene>
    <name evidence="1" type="ORF">OJAV_G00153970</name>
</gene>
<dbReference type="AlphaFoldDB" id="A0A3S2NZX3"/>
<dbReference type="EMBL" id="CM012451">
    <property type="protein sequence ID" value="RVE63320.1"/>
    <property type="molecule type" value="Genomic_DNA"/>
</dbReference>
<protein>
    <submittedName>
        <fullName evidence="1">Uncharacterized protein</fullName>
    </submittedName>
</protein>
<evidence type="ECO:0000313" key="2">
    <source>
        <dbReference type="Proteomes" id="UP000283210"/>
    </source>
</evidence>
<name>A0A3S2NZX3_ORYJA</name>
<reference evidence="1 2" key="1">
    <citation type="submission" date="2018-11" db="EMBL/GenBank/DDBJ databases">
        <authorList>
            <person name="Lopez-Roques C."/>
            <person name="Donnadieu C."/>
            <person name="Bouchez O."/>
            <person name="Klopp C."/>
            <person name="Cabau C."/>
            <person name="Zahm M."/>
        </authorList>
    </citation>
    <scope>NUCLEOTIDE SEQUENCE [LARGE SCALE GENOMIC DNA]</scope>
    <source>
        <strain evidence="1">RS831</strain>
        <tissue evidence="1">Whole body</tissue>
    </source>
</reference>